<keyword evidence="4" id="KW-0812">Transmembrane</keyword>
<keyword evidence="8" id="KW-0333">Golgi apparatus</keyword>
<dbReference type="GO" id="GO:0031902">
    <property type="term" value="C:late endosome membrane"/>
    <property type="evidence" value="ECO:0007669"/>
    <property type="project" value="TreeGrafter"/>
</dbReference>
<feature type="non-terminal residue" evidence="13">
    <location>
        <position position="1"/>
    </location>
</feature>
<evidence type="ECO:0000256" key="6">
    <source>
        <dbReference type="ARBA" id="ARBA00022927"/>
    </source>
</evidence>
<sequence length="247" mass="28745">MNSLYNHGIKQTQLLTKDLATFEKNLSTSPLSLQGSITTTLNAFNKTIRDYEDLVNQNKHDESNSKHETRLNKFQEDLGNFNKKFNDLKLQRENIIQESNKQELMGRRNVHHSTSGNPYNEEQQYEQQQQQQQLSAQESLYNERQSLSRGTQQLDHILEMGQQTFEDIVEQNETLRKLATKFEEGLVTLGVSQGTIRTIERRAKQDKWLFWGGVIVVEDILESFASRHKFHNSITSKAMFMGSKIEY</sequence>
<dbReference type="STRING" id="984485.A0A1E4RS46"/>
<keyword evidence="7" id="KW-1133">Transmembrane helix</keyword>
<dbReference type="GeneID" id="30997224"/>
<evidence type="ECO:0000256" key="7">
    <source>
        <dbReference type="ARBA" id="ARBA00022989"/>
    </source>
</evidence>
<keyword evidence="6" id="KW-0653">Protein transport</keyword>
<dbReference type="PIRSF" id="PIRSF028865">
    <property type="entry name" value="Membrin-2"/>
    <property type="match status" value="1"/>
</dbReference>
<keyword evidence="5" id="KW-0931">ER-Golgi transport</keyword>
<dbReference type="GO" id="GO:0006888">
    <property type="term" value="P:endoplasmic reticulum to Golgi vesicle-mediated transport"/>
    <property type="evidence" value="ECO:0007669"/>
    <property type="project" value="TreeGrafter"/>
</dbReference>
<dbReference type="RefSeq" id="XP_020079177.1">
    <property type="nucleotide sequence ID" value="XM_020222675.1"/>
</dbReference>
<dbReference type="InterPro" id="IPR027027">
    <property type="entry name" value="GOSR2/Membrin/Bos1"/>
</dbReference>
<evidence type="ECO:0000313" key="13">
    <source>
        <dbReference type="EMBL" id="ODV70110.1"/>
    </source>
</evidence>
<dbReference type="EMBL" id="KV454538">
    <property type="protein sequence ID" value="ODV70110.1"/>
    <property type="molecule type" value="Genomic_DNA"/>
</dbReference>
<evidence type="ECO:0000256" key="9">
    <source>
        <dbReference type="ARBA" id="ARBA00023136"/>
    </source>
</evidence>
<dbReference type="GO" id="GO:0005789">
    <property type="term" value="C:endoplasmic reticulum membrane"/>
    <property type="evidence" value="ECO:0007669"/>
    <property type="project" value="UniProtKB-SubCell"/>
</dbReference>
<dbReference type="GO" id="GO:0005484">
    <property type="term" value="F:SNAP receptor activity"/>
    <property type="evidence" value="ECO:0007669"/>
    <property type="project" value="InterPro"/>
</dbReference>
<keyword evidence="9" id="KW-0472">Membrane</keyword>
<evidence type="ECO:0000256" key="10">
    <source>
        <dbReference type="ARBA" id="ARBA00037983"/>
    </source>
</evidence>
<dbReference type="GO" id="GO:0000139">
    <property type="term" value="C:Golgi membrane"/>
    <property type="evidence" value="ECO:0007669"/>
    <property type="project" value="UniProtKB-SubCell"/>
</dbReference>
<name>A0A1E4RS46_9ASCO</name>
<feature type="compositionally biased region" description="Low complexity" evidence="12">
    <location>
        <begin position="121"/>
        <end position="140"/>
    </location>
</feature>
<protein>
    <recommendedName>
        <fullName evidence="11">Protein transport protein BOS1</fullName>
    </recommendedName>
</protein>
<keyword evidence="14" id="KW-1185">Reference proteome</keyword>
<dbReference type="OrthoDB" id="158360at2759"/>
<dbReference type="GO" id="GO:0000149">
    <property type="term" value="F:SNARE binding"/>
    <property type="evidence" value="ECO:0007669"/>
    <property type="project" value="TreeGrafter"/>
</dbReference>
<dbReference type="PANTHER" id="PTHR21230:SF1">
    <property type="entry name" value="GOLGI SNAP RECEPTOR COMPLEX MEMBER 2"/>
    <property type="match status" value="1"/>
</dbReference>
<evidence type="ECO:0000256" key="2">
    <source>
        <dbReference type="ARBA" id="ARBA00004409"/>
    </source>
</evidence>
<accession>A0A1E4RS46</accession>
<evidence type="ECO:0000256" key="5">
    <source>
        <dbReference type="ARBA" id="ARBA00022892"/>
    </source>
</evidence>
<dbReference type="AlphaFoldDB" id="A0A1E4RS46"/>
<dbReference type="Proteomes" id="UP000095085">
    <property type="component" value="Unassembled WGS sequence"/>
</dbReference>
<comment type="similarity">
    <text evidence="10">Belongs to the BOS1 family.</text>
</comment>
<feature type="region of interest" description="Disordered" evidence="12">
    <location>
        <begin position="100"/>
        <end position="146"/>
    </location>
</feature>
<dbReference type="PANTHER" id="PTHR21230">
    <property type="entry name" value="VESICLE TRANSPORT V-SNARE PROTEIN VTI1-RELATED"/>
    <property type="match status" value="1"/>
</dbReference>
<organism evidence="13 14">
    <name type="scientific">Hyphopichia burtonii NRRL Y-1933</name>
    <dbReference type="NCBI Taxonomy" id="984485"/>
    <lineage>
        <taxon>Eukaryota</taxon>
        <taxon>Fungi</taxon>
        <taxon>Dikarya</taxon>
        <taxon>Ascomycota</taxon>
        <taxon>Saccharomycotina</taxon>
        <taxon>Pichiomycetes</taxon>
        <taxon>Debaryomycetaceae</taxon>
        <taxon>Hyphopichia</taxon>
    </lineage>
</organism>
<evidence type="ECO:0000256" key="3">
    <source>
        <dbReference type="ARBA" id="ARBA00022448"/>
    </source>
</evidence>
<dbReference type="GO" id="GO:0006906">
    <property type="term" value="P:vesicle fusion"/>
    <property type="evidence" value="ECO:0007669"/>
    <property type="project" value="TreeGrafter"/>
</dbReference>
<dbReference type="Gene3D" id="1.20.5.110">
    <property type="match status" value="1"/>
</dbReference>
<evidence type="ECO:0000256" key="8">
    <source>
        <dbReference type="ARBA" id="ARBA00023034"/>
    </source>
</evidence>
<dbReference type="Pfam" id="PF12352">
    <property type="entry name" value="V-SNARE_C"/>
    <property type="match status" value="1"/>
</dbReference>
<evidence type="ECO:0000256" key="12">
    <source>
        <dbReference type="SAM" id="MobiDB-lite"/>
    </source>
</evidence>
<evidence type="ECO:0000256" key="4">
    <source>
        <dbReference type="ARBA" id="ARBA00022692"/>
    </source>
</evidence>
<gene>
    <name evidence="13" type="ORF">HYPBUDRAFT_164681</name>
</gene>
<dbReference type="GO" id="GO:0012507">
    <property type="term" value="C:ER to Golgi transport vesicle membrane"/>
    <property type="evidence" value="ECO:0007669"/>
    <property type="project" value="TreeGrafter"/>
</dbReference>
<keyword evidence="3" id="KW-0813">Transport</keyword>
<comment type="subcellular location">
    <subcellularLocation>
        <location evidence="1">Endoplasmic reticulum membrane</location>
        <topology evidence="1">Single-pass type IV membrane protein</topology>
    </subcellularLocation>
    <subcellularLocation>
        <location evidence="2">Golgi apparatus membrane</location>
        <topology evidence="2">Single-pass type IV membrane protein</topology>
    </subcellularLocation>
</comment>
<dbReference type="GO" id="GO:0031201">
    <property type="term" value="C:SNARE complex"/>
    <property type="evidence" value="ECO:0007669"/>
    <property type="project" value="TreeGrafter"/>
</dbReference>
<reference evidence="14" key="1">
    <citation type="submission" date="2016-05" db="EMBL/GenBank/DDBJ databases">
        <title>Comparative genomics of biotechnologically important yeasts.</title>
        <authorList>
            <consortium name="DOE Joint Genome Institute"/>
            <person name="Riley R."/>
            <person name="Haridas S."/>
            <person name="Wolfe K.H."/>
            <person name="Lopes M.R."/>
            <person name="Hittinger C.T."/>
            <person name="Goker M."/>
            <person name="Salamov A."/>
            <person name="Wisecaver J."/>
            <person name="Long T.M."/>
            <person name="Aerts A.L."/>
            <person name="Barry K."/>
            <person name="Choi C."/>
            <person name="Clum A."/>
            <person name="Coughlan A.Y."/>
            <person name="Deshpande S."/>
            <person name="Douglass A.P."/>
            <person name="Hanson S.J."/>
            <person name="Klenk H.-P."/>
            <person name="Labutti K."/>
            <person name="Lapidus A."/>
            <person name="Lindquist E."/>
            <person name="Lipzen A."/>
            <person name="Meier-Kolthoff J.P."/>
            <person name="Ohm R.A."/>
            <person name="Otillar R.P."/>
            <person name="Pangilinan J."/>
            <person name="Peng Y."/>
            <person name="Rokas A."/>
            <person name="Rosa C.A."/>
            <person name="Scheuner C."/>
            <person name="Sibirny A.A."/>
            <person name="Slot J.C."/>
            <person name="Stielow J.B."/>
            <person name="Sun H."/>
            <person name="Kurtzman C.P."/>
            <person name="Blackwell M."/>
            <person name="Grigoriev I.V."/>
            <person name="Jeffries T.W."/>
        </authorList>
    </citation>
    <scope>NUCLEOTIDE SEQUENCE [LARGE SCALE GENOMIC DNA]</scope>
    <source>
        <strain evidence="14">NRRL Y-1933</strain>
    </source>
</reference>
<evidence type="ECO:0000256" key="1">
    <source>
        <dbReference type="ARBA" id="ARBA00004163"/>
    </source>
</evidence>
<dbReference type="GO" id="GO:0015031">
    <property type="term" value="P:protein transport"/>
    <property type="evidence" value="ECO:0007669"/>
    <property type="project" value="UniProtKB-KW"/>
</dbReference>
<evidence type="ECO:0000313" key="14">
    <source>
        <dbReference type="Proteomes" id="UP000095085"/>
    </source>
</evidence>
<proteinExistence type="inferred from homology"/>
<evidence type="ECO:0000256" key="11">
    <source>
        <dbReference type="ARBA" id="ARBA00040957"/>
    </source>
</evidence>